<name>G9YCA8_HAFAL</name>
<evidence type="ECO:0000313" key="1">
    <source>
        <dbReference type="EMBL" id="EHM38721.1"/>
    </source>
</evidence>
<dbReference type="Proteomes" id="UP000005959">
    <property type="component" value="Unassembled WGS sequence"/>
</dbReference>
<organism evidence="1 2">
    <name type="scientific">Hafnia alvei ATCC 51873</name>
    <dbReference type="NCBI Taxonomy" id="1002364"/>
    <lineage>
        <taxon>Bacteria</taxon>
        <taxon>Pseudomonadati</taxon>
        <taxon>Pseudomonadota</taxon>
        <taxon>Gammaproteobacteria</taxon>
        <taxon>Enterobacterales</taxon>
        <taxon>Hafniaceae</taxon>
        <taxon>Hafnia</taxon>
    </lineage>
</organism>
<dbReference type="AlphaFoldDB" id="G9YCA8"/>
<dbReference type="EMBL" id="AGCI01000100">
    <property type="protein sequence ID" value="EHM38721.1"/>
    <property type="molecule type" value="Genomic_DNA"/>
</dbReference>
<protein>
    <submittedName>
        <fullName evidence="1">Uncharacterized protein</fullName>
    </submittedName>
</protein>
<comment type="caution">
    <text evidence="1">The sequence shown here is derived from an EMBL/GenBank/DDBJ whole genome shotgun (WGS) entry which is preliminary data.</text>
</comment>
<dbReference type="HOGENOM" id="CLU_2601172_0_0_6"/>
<proteinExistence type="predicted"/>
<accession>G9YCA8</accession>
<reference evidence="1 2" key="1">
    <citation type="submission" date="2011-08" db="EMBL/GenBank/DDBJ databases">
        <authorList>
            <person name="Weinstock G."/>
            <person name="Sodergren E."/>
            <person name="Clifton S."/>
            <person name="Fulton L."/>
            <person name="Fulton B."/>
            <person name="Courtney L."/>
            <person name="Fronick C."/>
            <person name="Harrison M."/>
            <person name="Strong C."/>
            <person name="Farmer C."/>
            <person name="Delahaunty K."/>
            <person name="Markovic C."/>
            <person name="Hall O."/>
            <person name="Minx P."/>
            <person name="Tomlinson C."/>
            <person name="Mitreva M."/>
            <person name="Hou S."/>
            <person name="Chen J."/>
            <person name="Wollam A."/>
            <person name="Pepin K.H."/>
            <person name="Johnson M."/>
            <person name="Bhonagiri V."/>
            <person name="Zhang X."/>
            <person name="Suruliraj S."/>
            <person name="Warren W."/>
            <person name="Chinwalla A."/>
            <person name="Mardis E.R."/>
            <person name="Wilson R.K."/>
        </authorList>
    </citation>
    <scope>NUCLEOTIDE SEQUENCE [LARGE SCALE GENOMIC DNA]</scope>
    <source>
        <strain evidence="1 2">ATCC 51873</strain>
    </source>
</reference>
<dbReference type="PATRIC" id="fig|1002364.3.peg.3808"/>
<sequence>MRMVSAIKNATIKINRYAFNLTNYRHQGYLMDFLLLERALRFMTLYLYFLLLDDASLTTINVRLTVGSEFHYRSQAKDG</sequence>
<evidence type="ECO:0000313" key="2">
    <source>
        <dbReference type="Proteomes" id="UP000005959"/>
    </source>
</evidence>
<gene>
    <name evidence="1" type="ORF">HMPREF0454_04241</name>
</gene>